<feature type="non-terminal residue" evidence="2">
    <location>
        <position position="1"/>
    </location>
</feature>
<dbReference type="SUPFAM" id="SSF56672">
    <property type="entry name" value="DNA/RNA polymerases"/>
    <property type="match status" value="1"/>
</dbReference>
<dbReference type="InterPro" id="IPR043502">
    <property type="entry name" value="DNA/RNA_pol_sf"/>
</dbReference>
<dbReference type="EMBL" id="GEDC01013303">
    <property type="protein sequence ID" value="JAS23995.1"/>
    <property type="molecule type" value="Transcribed_RNA"/>
</dbReference>
<evidence type="ECO:0000313" key="2">
    <source>
        <dbReference type="EMBL" id="JAS23995.1"/>
    </source>
</evidence>
<dbReference type="GO" id="GO:0071897">
    <property type="term" value="P:DNA biosynthetic process"/>
    <property type="evidence" value="ECO:0007669"/>
    <property type="project" value="UniProtKB-ARBA"/>
</dbReference>
<name>A0A1B6DEG7_9HEMI</name>
<dbReference type="InterPro" id="IPR052560">
    <property type="entry name" value="RdDP_mobile_element"/>
</dbReference>
<reference evidence="2" key="1">
    <citation type="submission" date="2015-12" db="EMBL/GenBank/DDBJ databases">
        <title>De novo transcriptome assembly of four potential Pierce s Disease insect vectors from Arizona vineyards.</title>
        <authorList>
            <person name="Tassone E.E."/>
        </authorList>
    </citation>
    <scope>NUCLEOTIDE SEQUENCE</scope>
</reference>
<evidence type="ECO:0000259" key="1">
    <source>
        <dbReference type="Pfam" id="PF00078"/>
    </source>
</evidence>
<dbReference type="InterPro" id="IPR000477">
    <property type="entry name" value="RT_dom"/>
</dbReference>
<gene>
    <name evidence="2" type="ORF">g.41932</name>
</gene>
<protein>
    <recommendedName>
        <fullName evidence="1">Reverse transcriptase domain-containing protein</fullName>
    </recommendedName>
</protein>
<feature type="domain" description="Reverse transcriptase" evidence="1">
    <location>
        <begin position="206"/>
        <end position="267"/>
    </location>
</feature>
<dbReference type="PANTHER" id="PTHR36688">
    <property type="entry name" value="ENDO/EXONUCLEASE/PHOSPHATASE DOMAIN-CONTAINING PROTEIN"/>
    <property type="match status" value="1"/>
</dbReference>
<proteinExistence type="predicted"/>
<organism evidence="2">
    <name type="scientific">Clastoptera arizonana</name>
    <name type="common">Arizona spittle bug</name>
    <dbReference type="NCBI Taxonomy" id="38151"/>
    <lineage>
        <taxon>Eukaryota</taxon>
        <taxon>Metazoa</taxon>
        <taxon>Ecdysozoa</taxon>
        <taxon>Arthropoda</taxon>
        <taxon>Hexapoda</taxon>
        <taxon>Insecta</taxon>
        <taxon>Pterygota</taxon>
        <taxon>Neoptera</taxon>
        <taxon>Paraneoptera</taxon>
        <taxon>Hemiptera</taxon>
        <taxon>Auchenorrhyncha</taxon>
        <taxon>Cercopoidea</taxon>
        <taxon>Clastopteridae</taxon>
        <taxon>Clastoptera</taxon>
    </lineage>
</organism>
<dbReference type="Pfam" id="PF00078">
    <property type="entry name" value="RVT_1"/>
    <property type="match status" value="1"/>
</dbReference>
<dbReference type="PANTHER" id="PTHR36688:SF2">
    <property type="entry name" value="ENDONUCLEASE_EXONUCLEASE_PHOSPHATASE DOMAIN-CONTAINING PROTEIN"/>
    <property type="match status" value="1"/>
</dbReference>
<accession>A0A1B6DEG7</accession>
<sequence>LNCRFKCLPAPWWNQECDELISNRVSALNKFKEDSSYDNYINYKKCDAITKNKLKKIKKGSFRNFCESLNKNSNLNKVFKTVKRFKSRWNTPDNAYEYSPNKIKMAKELIDELCCGFNSFNQNSNCPDFSNNKADPFLDEVFTKEEFDAALNFVNLNSAPGIDRIDYKVLSFLPHNVKIFLLDLFNKMYKKKFLPVEWKQYLVFFIPKPGSDKLRPLSLASCISKVFERMVSNRLTWWLEHHNLLPKSQFGFRRARSCLDNASILHSEIIDAFNQNETVAAAFLKVSCIYMREYFLEDSSSVKY</sequence>
<dbReference type="AlphaFoldDB" id="A0A1B6DEG7"/>